<organism evidence="2">
    <name type="scientific">Anopheles sinensis</name>
    <name type="common">Mosquito</name>
    <dbReference type="NCBI Taxonomy" id="74873"/>
    <lineage>
        <taxon>Eukaryota</taxon>
        <taxon>Metazoa</taxon>
        <taxon>Ecdysozoa</taxon>
        <taxon>Arthropoda</taxon>
        <taxon>Hexapoda</taxon>
        <taxon>Insecta</taxon>
        <taxon>Pterygota</taxon>
        <taxon>Neoptera</taxon>
        <taxon>Endopterygota</taxon>
        <taxon>Diptera</taxon>
        <taxon>Nematocera</taxon>
        <taxon>Culicoidea</taxon>
        <taxon>Culicidae</taxon>
        <taxon>Anophelinae</taxon>
        <taxon>Anopheles</taxon>
    </lineage>
</organism>
<feature type="compositionally biased region" description="Basic and acidic residues" evidence="1">
    <location>
        <begin position="304"/>
        <end position="316"/>
    </location>
</feature>
<evidence type="ECO:0000313" key="3">
    <source>
        <dbReference type="EnsemblMetazoa" id="ASIC003497-PA"/>
    </source>
</evidence>
<feature type="compositionally biased region" description="Basic and acidic residues" evidence="1">
    <location>
        <begin position="128"/>
        <end position="138"/>
    </location>
</feature>
<dbReference type="STRING" id="74873.A0A084VER4"/>
<sequence length="590" mass="65625">MARTSASGAPPYVQSVRVVSISMVLAVASALLLPEFEYESPSFPADDIERDLLFDGRSWSFHGHDVLGPGEEGAYYQSDVNLASLRPISPTPPFTLDPSYISPAEVIPARAKRANRLGKTRANKQRKREQLKDHSYEEMDRDEMLEDDDNGEEEEEEQGKAHSEESEVGGDVEDYAARYEKFIAEHFDDVERRREKSAPQRKAPTRGRAEGKEDGRADETDGNEEDESDGDYKFDRFDYSSSDDYERIKAESEEQSRRLAKDPRNCRTYEKDGMVCSVCHDPASDSASESCAYATEPHHRKYAYVKERNYDSKKPDGAGAAGGKADQELAEDEDDGEHEERAESRPERQASGEDTTLTTTTAAVPRRRKAHPIRKPMLRSKPHQLATNGGGYRYQPPAIDLRSNRASMKLRSAATGSDGEGQTEDDPNIYVMDYNDQDDVARVLAEFKSRDWSNCRKGKRTGGDGGGLTCYQCQDAAGVNHEECMYVSESRQVATGIALPPAADAGKLRKRKKVVPLRRKNGSMVESGALEPTHDGSPTKEKQTVKRTVSFRSFVTGSGTGRGQPAAFPLPADTSERVIHYEHHISHEVP</sequence>
<evidence type="ECO:0000256" key="1">
    <source>
        <dbReference type="SAM" id="MobiDB-lite"/>
    </source>
</evidence>
<gene>
    <name evidence="2" type="ORF">ZHAS_00003497</name>
</gene>
<feature type="compositionally biased region" description="Basic and acidic residues" evidence="1">
    <location>
        <begin position="175"/>
        <end position="198"/>
    </location>
</feature>
<reference evidence="3" key="2">
    <citation type="submission" date="2020-05" db="UniProtKB">
        <authorList>
            <consortium name="EnsemblMetazoa"/>
        </authorList>
    </citation>
    <scope>IDENTIFICATION</scope>
</reference>
<feature type="compositionally biased region" description="Polar residues" evidence="1">
    <location>
        <begin position="546"/>
        <end position="557"/>
    </location>
</feature>
<dbReference type="OrthoDB" id="1734063at2759"/>
<dbReference type="PROSITE" id="PS50890">
    <property type="entry name" value="PUA"/>
    <property type="match status" value="1"/>
</dbReference>
<accession>A0A084VER4</accession>
<feature type="compositionally biased region" description="Acidic residues" evidence="1">
    <location>
        <begin position="220"/>
        <end position="229"/>
    </location>
</feature>
<feature type="compositionally biased region" description="Acidic residues" evidence="1">
    <location>
        <begin position="139"/>
        <end position="157"/>
    </location>
</feature>
<feature type="compositionally biased region" description="Basic residues" evidence="1">
    <location>
        <begin position="113"/>
        <end position="127"/>
    </location>
</feature>
<feature type="region of interest" description="Disordered" evidence="1">
    <location>
        <begin position="113"/>
        <end position="395"/>
    </location>
</feature>
<feature type="compositionally biased region" description="Basic residues" evidence="1">
    <location>
        <begin position="365"/>
        <end position="382"/>
    </location>
</feature>
<feature type="compositionally biased region" description="Acidic residues" evidence="1">
    <location>
        <begin position="328"/>
        <end position="337"/>
    </location>
</feature>
<dbReference type="OMA" id="HHISHEV"/>
<dbReference type="EMBL" id="ATLV01012288">
    <property type="status" value="NOT_ANNOTATED_CDS"/>
    <property type="molecule type" value="Genomic_DNA"/>
</dbReference>
<feature type="compositionally biased region" description="Basic and acidic residues" evidence="1">
    <location>
        <begin position="338"/>
        <end position="351"/>
    </location>
</feature>
<evidence type="ECO:0000313" key="4">
    <source>
        <dbReference type="Proteomes" id="UP000030765"/>
    </source>
</evidence>
<dbReference type="Proteomes" id="UP000030765">
    <property type="component" value="Unassembled WGS sequence"/>
</dbReference>
<dbReference type="EMBL" id="KE524778">
    <property type="protein sequence ID" value="KFB36458.1"/>
    <property type="molecule type" value="Genomic_DNA"/>
</dbReference>
<proteinExistence type="predicted"/>
<dbReference type="VEuPathDB" id="VectorBase:ASIC003497"/>
<feature type="region of interest" description="Disordered" evidence="1">
    <location>
        <begin position="520"/>
        <end position="574"/>
    </location>
</feature>
<name>A0A084VER4_ANOSI</name>
<reference evidence="2 4" key="1">
    <citation type="journal article" date="2014" name="BMC Genomics">
        <title>Genome sequence of Anopheles sinensis provides insight into genetics basis of mosquito competence for malaria parasites.</title>
        <authorList>
            <person name="Zhou D."/>
            <person name="Zhang D."/>
            <person name="Ding G."/>
            <person name="Shi L."/>
            <person name="Hou Q."/>
            <person name="Ye Y."/>
            <person name="Xu Y."/>
            <person name="Zhou H."/>
            <person name="Xiong C."/>
            <person name="Li S."/>
            <person name="Yu J."/>
            <person name="Hong S."/>
            <person name="Yu X."/>
            <person name="Zou P."/>
            <person name="Chen C."/>
            <person name="Chang X."/>
            <person name="Wang W."/>
            <person name="Lv Y."/>
            <person name="Sun Y."/>
            <person name="Ma L."/>
            <person name="Shen B."/>
            <person name="Zhu C."/>
        </authorList>
    </citation>
    <scope>NUCLEOTIDE SEQUENCE [LARGE SCALE GENOMIC DNA]</scope>
</reference>
<protein>
    <submittedName>
        <fullName evidence="2">AGAP004077-PA-like protein</fullName>
    </submittedName>
</protein>
<dbReference type="VEuPathDB" id="VectorBase:ASIS000068"/>
<feature type="compositionally biased region" description="Basic and acidic residues" evidence="1">
    <location>
        <begin position="207"/>
        <end position="219"/>
    </location>
</feature>
<feature type="compositionally biased region" description="Basic and acidic residues" evidence="1">
    <location>
        <begin position="532"/>
        <end position="544"/>
    </location>
</feature>
<dbReference type="EnsemblMetazoa" id="ASIC003497-RA">
    <property type="protein sequence ID" value="ASIC003497-PA"/>
    <property type="gene ID" value="ASIC003497"/>
</dbReference>
<feature type="compositionally biased region" description="Basic and acidic residues" evidence="1">
    <location>
        <begin position="230"/>
        <end position="273"/>
    </location>
</feature>
<keyword evidence="4" id="KW-1185">Reference proteome</keyword>
<evidence type="ECO:0000313" key="2">
    <source>
        <dbReference type="EMBL" id="KFB36458.1"/>
    </source>
</evidence>
<dbReference type="AlphaFoldDB" id="A0A084VER4"/>